<dbReference type="RefSeq" id="WP_210660613.1">
    <property type="nucleotide sequence ID" value="NZ_JAGKSP010000007.1"/>
</dbReference>
<keyword evidence="3 5" id="KW-0378">Hydrolase</keyword>
<evidence type="ECO:0000313" key="7">
    <source>
        <dbReference type="Proteomes" id="UP000673394"/>
    </source>
</evidence>
<evidence type="ECO:0000256" key="4">
    <source>
        <dbReference type="ARBA" id="ARBA00023295"/>
    </source>
</evidence>
<sequence length="325" mass="36019">MPSPAKTFQNPIMASGADPWMYRHSDGFYYFMVTCGNRLELYRSRTMSGIARSLPTTIWLPPLEGPGSRELWAPEIHYMNEKWYVYFTASDGSGDDGRKVYVLENESANPTEGTWTEKGAINAALPGLDGTILKHNGKLYFMYAGYGHFPEYGSAIYAALMTNPWTLTGPETLLTKPEYVWEKQGGMAINEGPCFLVRYGKVFLIYSASTTWSDDYSLGMLVADAASDLLNPDSWTKSDHPVFAKCTENAVYAPGHNSFTQSPDGLEDWIVYHAIPQSEAGASKRQPRMQKFAWTAAGYPDFGKPLASGIDYPVPSGEGLEKIGE</sequence>
<dbReference type="InterPro" id="IPR006710">
    <property type="entry name" value="Glyco_hydro_43"/>
</dbReference>
<comment type="similarity">
    <text evidence="1 5">Belongs to the glycosyl hydrolase 43 family.</text>
</comment>
<dbReference type="Gene3D" id="2.115.10.20">
    <property type="entry name" value="Glycosyl hydrolase domain, family 43"/>
    <property type="match status" value="1"/>
</dbReference>
<accession>A0ABS5CG06</accession>
<evidence type="ECO:0000256" key="5">
    <source>
        <dbReference type="RuleBase" id="RU361187"/>
    </source>
</evidence>
<dbReference type="EMBL" id="JAGKSP010000007">
    <property type="protein sequence ID" value="MBP3964747.1"/>
    <property type="molecule type" value="Genomic_DNA"/>
</dbReference>
<dbReference type="Proteomes" id="UP000673394">
    <property type="component" value="Unassembled WGS sequence"/>
</dbReference>
<evidence type="ECO:0000256" key="2">
    <source>
        <dbReference type="ARBA" id="ARBA00022729"/>
    </source>
</evidence>
<reference evidence="6 7" key="1">
    <citation type="submission" date="2021-04" db="EMBL/GenBank/DDBJ databases">
        <title>Paenibacillus sp. DLE-14 whole genome sequence.</title>
        <authorList>
            <person name="Ham Y.J."/>
        </authorList>
    </citation>
    <scope>NUCLEOTIDE SEQUENCE [LARGE SCALE GENOMIC DNA]</scope>
    <source>
        <strain evidence="6 7">DLE-14</strain>
    </source>
</reference>
<comment type="caution">
    <text evidence="6">The sequence shown here is derived from an EMBL/GenBank/DDBJ whole genome shotgun (WGS) entry which is preliminary data.</text>
</comment>
<organism evidence="6 7">
    <name type="scientific">Paenibacillus lignilyticus</name>
    <dbReference type="NCBI Taxonomy" id="1172615"/>
    <lineage>
        <taxon>Bacteria</taxon>
        <taxon>Bacillati</taxon>
        <taxon>Bacillota</taxon>
        <taxon>Bacilli</taxon>
        <taxon>Bacillales</taxon>
        <taxon>Paenibacillaceae</taxon>
        <taxon>Paenibacillus</taxon>
    </lineage>
</organism>
<dbReference type="InterPro" id="IPR016828">
    <property type="entry name" value="Alpha-L-arabinofuranosidase"/>
</dbReference>
<evidence type="ECO:0000256" key="3">
    <source>
        <dbReference type="ARBA" id="ARBA00022801"/>
    </source>
</evidence>
<protein>
    <submittedName>
        <fullName evidence="6">Glycoside hydrolase family 43 protein</fullName>
    </submittedName>
</protein>
<keyword evidence="4 5" id="KW-0326">Glycosidase</keyword>
<keyword evidence="7" id="KW-1185">Reference proteome</keyword>
<dbReference type="PIRSF" id="PIRSF025414">
    <property type="entry name" value="Alpha-L-arabinofuranosidase"/>
    <property type="match status" value="1"/>
</dbReference>
<dbReference type="PANTHER" id="PTHR43817">
    <property type="entry name" value="GLYCOSYL HYDROLASE"/>
    <property type="match status" value="1"/>
</dbReference>
<dbReference type="SUPFAM" id="SSF75005">
    <property type="entry name" value="Arabinanase/levansucrase/invertase"/>
    <property type="match status" value="1"/>
</dbReference>
<dbReference type="InterPro" id="IPR023296">
    <property type="entry name" value="Glyco_hydro_beta-prop_sf"/>
</dbReference>
<evidence type="ECO:0000313" key="6">
    <source>
        <dbReference type="EMBL" id="MBP3964747.1"/>
    </source>
</evidence>
<keyword evidence="2" id="KW-0732">Signal</keyword>
<dbReference type="PANTHER" id="PTHR43817:SF1">
    <property type="entry name" value="HYDROLASE, FAMILY 43, PUTATIVE (AFU_ORTHOLOGUE AFUA_3G01660)-RELATED"/>
    <property type="match status" value="1"/>
</dbReference>
<gene>
    <name evidence="6" type="ORF">I8J30_18670</name>
</gene>
<dbReference type="CDD" id="cd18820">
    <property type="entry name" value="GH43_LbAraf43-like"/>
    <property type="match status" value="1"/>
</dbReference>
<dbReference type="Pfam" id="PF04616">
    <property type="entry name" value="Glyco_hydro_43"/>
    <property type="match status" value="1"/>
</dbReference>
<evidence type="ECO:0000256" key="1">
    <source>
        <dbReference type="ARBA" id="ARBA00009865"/>
    </source>
</evidence>
<dbReference type="GO" id="GO:0016787">
    <property type="term" value="F:hydrolase activity"/>
    <property type="evidence" value="ECO:0007669"/>
    <property type="project" value="UniProtKB-KW"/>
</dbReference>
<proteinExistence type="inferred from homology"/>
<name>A0ABS5CG06_9BACL</name>